<feature type="compositionally biased region" description="Basic and acidic residues" evidence="1">
    <location>
        <begin position="442"/>
        <end position="462"/>
    </location>
</feature>
<name>A0A9W8IIJ5_9FUNG</name>
<feature type="compositionally biased region" description="Polar residues" evidence="1">
    <location>
        <begin position="1566"/>
        <end position="1608"/>
    </location>
</feature>
<dbReference type="InterPro" id="IPR031793">
    <property type="entry name" value="KICSTOR_ITFG2"/>
</dbReference>
<evidence type="ECO:0000313" key="3">
    <source>
        <dbReference type="Proteomes" id="UP001140074"/>
    </source>
</evidence>
<dbReference type="Pfam" id="PF15907">
    <property type="entry name" value="Itfg2"/>
    <property type="match status" value="2"/>
</dbReference>
<feature type="compositionally biased region" description="Polar residues" evidence="1">
    <location>
        <begin position="1821"/>
        <end position="1836"/>
    </location>
</feature>
<feature type="region of interest" description="Disordered" evidence="1">
    <location>
        <begin position="1504"/>
        <end position="1525"/>
    </location>
</feature>
<keyword evidence="3" id="KW-1185">Reference proteome</keyword>
<feature type="region of interest" description="Disordered" evidence="1">
    <location>
        <begin position="128"/>
        <end position="161"/>
    </location>
</feature>
<proteinExistence type="predicted"/>
<feature type="compositionally biased region" description="Low complexity" evidence="1">
    <location>
        <begin position="1762"/>
        <end position="1772"/>
    </location>
</feature>
<evidence type="ECO:0000256" key="1">
    <source>
        <dbReference type="SAM" id="MobiDB-lite"/>
    </source>
</evidence>
<feature type="region of interest" description="Disordered" evidence="1">
    <location>
        <begin position="2111"/>
        <end position="2130"/>
    </location>
</feature>
<feature type="region of interest" description="Disordered" evidence="1">
    <location>
        <begin position="255"/>
        <end position="339"/>
    </location>
</feature>
<dbReference type="PANTHER" id="PTHR16317:SF1">
    <property type="entry name" value="KICSTOR COMPLEX PROTEIN ITFG2"/>
    <property type="match status" value="1"/>
</dbReference>
<feature type="compositionally biased region" description="Polar residues" evidence="1">
    <location>
        <begin position="425"/>
        <end position="434"/>
    </location>
</feature>
<feature type="compositionally biased region" description="Polar residues" evidence="1">
    <location>
        <begin position="823"/>
        <end position="849"/>
    </location>
</feature>
<gene>
    <name evidence="2" type="ORF">GGH94_002701</name>
</gene>
<feature type="region of interest" description="Disordered" evidence="1">
    <location>
        <begin position="1674"/>
        <end position="1866"/>
    </location>
</feature>
<organism evidence="2 3">
    <name type="scientific">Coemansia aciculifera</name>
    <dbReference type="NCBI Taxonomy" id="417176"/>
    <lineage>
        <taxon>Eukaryota</taxon>
        <taxon>Fungi</taxon>
        <taxon>Fungi incertae sedis</taxon>
        <taxon>Zoopagomycota</taxon>
        <taxon>Kickxellomycotina</taxon>
        <taxon>Kickxellomycetes</taxon>
        <taxon>Kickxellales</taxon>
        <taxon>Kickxellaceae</taxon>
        <taxon>Coemansia</taxon>
    </lineage>
</organism>
<feature type="region of interest" description="Disordered" evidence="1">
    <location>
        <begin position="400"/>
        <end position="507"/>
    </location>
</feature>
<feature type="region of interest" description="Disordered" evidence="1">
    <location>
        <begin position="1548"/>
        <end position="1630"/>
    </location>
</feature>
<feature type="compositionally biased region" description="Polar residues" evidence="1">
    <location>
        <begin position="128"/>
        <end position="138"/>
    </location>
</feature>
<feature type="region of interest" description="Disordered" evidence="1">
    <location>
        <begin position="1330"/>
        <end position="1371"/>
    </location>
</feature>
<dbReference type="PANTHER" id="PTHR16317">
    <property type="entry name" value="INTEGRIN ALPHA REPEAT DOMAIN-CONTAINING"/>
    <property type="match status" value="1"/>
</dbReference>
<dbReference type="EMBL" id="JANBUY010000078">
    <property type="protein sequence ID" value="KAJ2864755.1"/>
    <property type="molecule type" value="Genomic_DNA"/>
</dbReference>
<protein>
    <submittedName>
        <fullName evidence="2">Uncharacterized protein</fullName>
    </submittedName>
</protein>
<accession>A0A9W8IIJ5</accession>
<feature type="compositionally biased region" description="Polar residues" evidence="1">
    <location>
        <begin position="871"/>
        <end position="900"/>
    </location>
</feature>
<evidence type="ECO:0000313" key="2">
    <source>
        <dbReference type="EMBL" id="KAJ2864755.1"/>
    </source>
</evidence>
<feature type="compositionally biased region" description="Polar residues" evidence="1">
    <location>
        <begin position="261"/>
        <end position="276"/>
    </location>
</feature>
<dbReference type="Proteomes" id="UP001140074">
    <property type="component" value="Unassembled WGS sequence"/>
</dbReference>
<feature type="region of interest" description="Disordered" evidence="1">
    <location>
        <begin position="813"/>
        <end position="915"/>
    </location>
</feature>
<feature type="region of interest" description="Disordered" evidence="1">
    <location>
        <begin position="963"/>
        <end position="1082"/>
    </location>
</feature>
<feature type="compositionally biased region" description="Polar residues" evidence="1">
    <location>
        <begin position="1727"/>
        <end position="1740"/>
    </location>
</feature>
<feature type="region of interest" description="Disordered" evidence="1">
    <location>
        <begin position="788"/>
        <end position="807"/>
    </location>
</feature>
<comment type="caution">
    <text evidence="2">The sequence shown here is derived from an EMBL/GenBank/DDBJ whole genome shotgun (WGS) entry which is preliminary data.</text>
</comment>
<dbReference type="GO" id="GO:0032006">
    <property type="term" value="P:regulation of TOR signaling"/>
    <property type="evidence" value="ECO:0007669"/>
    <property type="project" value="TreeGrafter"/>
</dbReference>
<reference evidence="2" key="1">
    <citation type="submission" date="2022-07" db="EMBL/GenBank/DDBJ databases">
        <title>Phylogenomic reconstructions and comparative analyses of Kickxellomycotina fungi.</title>
        <authorList>
            <person name="Reynolds N.K."/>
            <person name="Stajich J.E."/>
            <person name="Barry K."/>
            <person name="Grigoriev I.V."/>
            <person name="Crous P."/>
            <person name="Smith M.E."/>
        </authorList>
    </citation>
    <scope>NUCLEOTIDE SEQUENCE</scope>
    <source>
        <strain evidence="2">RSA 476</strain>
    </source>
</reference>
<sequence length="2689" mass="287482">MRTISLSSRLQWAFRGTVLPGALATGDVDNDGCKEFVVGSVQGELAIFRGRGGCGSWRFSEDQIEPEYDCWDAIDRGEIPTDHPAPGSESTSLRRQGTYNSLMQGLSSNHESLSVSDILHMFEGGDQTLASQTGSANSSEDETDGARRESGASQWDSENPGHVKWEDALDIERDGRKPWIVAQKLGTISSVVVADICNCGHNSIVVVNGEGKCHVFDYPFKRRFHPDIAKRRRQHNHYRRFSQDRFFKDGVVTDINDQSEDQPSSRQAGQSCSSGRPLSRDIGGGDGAPLQAEITTGDPKQSSSPHTKFAVFDNPASSTNLGNNRRRGHSNSVSTPAIHKRETVTAEILHTSGPANTSMLPRMAASTAQLASGPGYADVSRSYASGPNSHAYMSNAARRSVSGVGGHPHESDNQEAALASGSDMALTSNMSSQRDPPLTILDKCEGREHRESAYRDTRRNSEIGRSPVSPAAIRAHAGAGQRGFSADTGGSGSRRHPNTSDAGADSLSAAYGDADIDSDVDFPDTMSDNGDIPLLSREEADDIENIWGANLGKKSGDWFPYVLDRPDMTFAIPTNVEHAIVADVDNNGLNELVLTATDGFVYIFRIESTVKHAVKPTLSSLGVFSTIPTTLPSVNMTGNGSPYLHMSAPRSPDASDLDLNDFQMSARPLGGSRANRKKSLGTQAGYSSKVLKHATTTAPSSAIPGAESDLDLVNNLFKSIKDISMTPVDRKTESAVVDGVRVFPQLASVSEPDTQPIIEALASDSCHDPAQAQIHALQGAAVVPNISPTSVRRRSSGNRMSLSSRMRESFGGIMSGWDASRRPASSYNQTAPPSISHSRAATANNSGHSTKTHSRLPSTGDEAAELGQLGSGQTSTALDLSAGSTSSQNYPHTYSDQSPTAMEASRKTRPRQSSVCIGALGILEEMPERRSSEMDVRDTHMCDIDEASSTVPTAIQVTAAPVITATEPEPEPEPSQSDKSASRTRDSTDVPGFADPFMLHRLVAGSGSRGHSRSGSLIKSIAPSSRGHSRRGSIASAAAPKQRAPSLNSLTVDYASASEHQQQQQQQGGGLAAGSRRESLGSNASVHEGSIYNTGAGNVAEPLEVAVSARGSFSKPNYPLPPRNADTEDDDSIASQVSERLAKLGLGSGERSALHTNRLAAEMLPMDSDRQLGHVLAPLEREIGNMLPPPRSIVDWSTTSADKVATWFLDNIPGNVSIINAPASAFGTPLAQQKRLLDSDAYSDCDCSSCDCSLYTSDSDGSSSSDSVANMPFATSTKTRVVGGCVQPTPGPPVGHIATGIGGATMPYSGITLPQPLGLSLVAKEPDEPCVVKTTEPDSNASGKQLATPDSPDEAASLPQDNGDTGHKLHLGALPASGLGAAAEKHQKYLILSKPGGRFVPIDMLHGTMLPTVEPPHVPMLDLTGGNNAHLMNVDASRSVHSLHLSTSMGMSYPQYSAMDYTAMSSSYICQSPSWQSGSISWAQHVPGATYGSAGAIARSPVVVPGSAPPRSQPNRQLLTDNALAPSPGLSTEVVAVSQFPSSESLTHVAANSAPRARIEPGSALPTASSRKSFASNGSASVFNSGTMGGPTSLSSNLRSKRSMQWVSSEGLRGQNYNSGSGPSPIYRGKYSTGAMTPELGGFGLGAGQHTRQNLGFAGLRGYIGNGIRQRANVSSTTNRRGDDGGLPTGYFTPITSGQISDHGLGQVSGGGDVSSSGVMPREPMAIQSSSISTGPSVSNAADRAGSARMESMRKLARGHRTSPSATATAPSIPAPPPQASASPQRGQHALRYSPSMANWSSFKEGGGLSTIKDQDGANESAEQSRGPSRRNSATAVSGGRFLSEPLPNAASSSSTTGPPVPLPTRDMAITPFSDEAAGRGYWMGTEPPSARSHSSLGTGASISYMPVDEVKEEEIEEAPQPMEMDVATYMVGGVAAGKRMRRILSGPTDRARVVRETGNDDSGVGGDSECEFELNELVSLVSMDGMMYVFDPVRKVNHFISLSSKDPVLGIWKVKMHEEVCNPSPLETMLQDGNINVNQEFGIQLLSSTPAKRIYRRIGLSHHDLLNAAYYSVFIEDRVMLVNHLEHQRRRVARRRMKKLRSQTRLNYDLAGGRPARRTELSPNASRNNTLSKAVRHGLNGMRLRENLKYQRVGRAVRNFGSHIRDFTTSNSAQQSAAESSTAGPYVTSNALTDEDHLDVQPSEFTTPGVSLSPAVRRLSGAPRVHVHPQQSGDRVVCSEDGTSDEAALNTPNDNSALAYGVVASSAERNPTTNMPTSPYLSARPDVRLAAKSLGTDIAAALTGWYGENRDDYRRALRVCDHLVVSTWRGTTYFVDVGTMLDIAHYSELFKHNWNVRKAAVNEVAVNEAGEAPASTSEKDGYLDTQSTNLSTFYGQLSEFYDVTGLLSRLRSNGSVIQFKFQDTVSAFLADTYAPATGGPNVPCIFYVDYKDRIWAYYHLDEIAEMDDVYGATWFRDEPESLHTPASKARAIMSGIDTTSYDKPFSVADLAHRRINMEPWMPLPTEAAFSSLVSFNEPDYPYSTKTWRKRRTNKADCQGGNDNSVPRTAVNNVDDNRCYSFGGGHTFDSSDNSTPPFVKLENANTSGRYHSSYLPGPYLCPIWADIKSVDLYDVGVCNFIELATPELLVFKDIFCKDLGIDPSTINEKVNLASIPGLANWVRSCLFMP</sequence>